<dbReference type="PROSITE" id="PS50003">
    <property type="entry name" value="PH_DOMAIN"/>
    <property type="match status" value="1"/>
</dbReference>
<name>A0AAD1XDA3_EUPCR</name>
<reference evidence="3" key="1">
    <citation type="submission" date="2023-07" db="EMBL/GenBank/DDBJ databases">
        <authorList>
            <consortium name="AG Swart"/>
            <person name="Singh M."/>
            <person name="Singh A."/>
            <person name="Seah K."/>
            <person name="Emmerich C."/>
        </authorList>
    </citation>
    <scope>NUCLEOTIDE SEQUENCE</scope>
    <source>
        <strain evidence="3">DP1</strain>
    </source>
</reference>
<feature type="region of interest" description="Disordered" evidence="1">
    <location>
        <begin position="37"/>
        <end position="68"/>
    </location>
</feature>
<dbReference type="Gene3D" id="2.30.29.30">
    <property type="entry name" value="Pleckstrin-homology domain (PH domain)/Phosphotyrosine-binding domain (PTB)"/>
    <property type="match status" value="1"/>
</dbReference>
<dbReference type="SUPFAM" id="SSF54001">
    <property type="entry name" value="Cysteine proteinases"/>
    <property type="match status" value="1"/>
</dbReference>
<dbReference type="SUPFAM" id="SSF50729">
    <property type="entry name" value="PH domain-like"/>
    <property type="match status" value="1"/>
</dbReference>
<dbReference type="InterPro" id="IPR011993">
    <property type="entry name" value="PH-like_dom_sf"/>
</dbReference>
<comment type="caution">
    <text evidence="3">The sequence shown here is derived from an EMBL/GenBank/DDBJ whole genome shotgun (WGS) entry which is preliminary data.</text>
</comment>
<feature type="compositionally biased region" description="Basic and acidic residues" evidence="1">
    <location>
        <begin position="55"/>
        <end position="64"/>
    </location>
</feature>
<dbReference type="SMART" id="SM00233">
    <property type="entry name" value="PH"/>
    <property type="match status" value="1"/>
</dbReference>
<dbReference type="EMBL" id="CAMPGE010007455">
    <property type="protein sequence ID" value="CAI2366371.1"/>
    <property type="molecule type" value="Genomic_DNA"/>
</dbReference>
<proteinExistence type="predicted"/>
<feature type="domain" description="PH" evidence="2">
    <location>
        <begin position="79"/>
        <end position="178"/>
    </location>
</feature>
<protein>
    <recommendedName>
        <fullName evidence="2">PH domain-containing protein</fullName>
    </recommendedName>
</protein>
<dbReference type="Proteomes" id="UP001295684">
    <property type="component" value="Unassembled WGS sequence"/>
</dbReference>
<sequence length="398" mass="46290">MEKEDSKDIEEFSAYNLDEEEEFKIVKLEQENDTKFSINKRRSVGSCKQPTQPRKLGDSGEHGRPSIPRLTVKVKKPGDIKMKGHLSKYQPKALVFGKWKDRYCILQKTKFKYYKSKEDKKPLGIVDFDKVDTTVVLDDKDDKAFKITMRGQEKEIILKASSEEQAAKWVEKMEKMIKKSKGRKKELTMLQPKFWKEEYLDVDEFKELADNGDLLLFKSQTFGTKFQRVVTRSEYDHVGMIVLCETDKDVNTIFLLEAVCDDGVRLVEFLPNLDKYFDAYPKIVYRPLQGIERDEKLLTDLDDYLEEVLGKKYNISLTKLMRKTMAPRNTLGKFTEKEDRTFQCAELVAKMYKVLGILGPTSHSCQYMPVHFTDKRTITLNKGEFGPQCSILDPDIQL</sequence>
<dbReference type="InterPro" id="IPR038765">
    <property type="entry name" value="Papain-like_cys_pep_sf"/>
</dbReference>
<evidence type="ECO:0000256" key="1">
    <source>
        <dbReference type="SAM" id="MobiDB-lite"/>
    </source>
</evidence>
<evidence type="ECO:0000313" key="4">
    <source>
        <dbReference type="Proteomes" id="UP001295684"/>
    </source>
</evidence>
<gene>
    <name evidence="3" type="ORF">ECRASSUSDP1_LOCUS7644</name>
</gene>
<dbReference type="Pfam" id="PF00169">
    <property type="entry name" value="PH"/>
    <property type="match status" value="1"/>
</dbReference>
<keyword evidence="4" id="KW-1185">Reference proteome</keyword>
<accession>A0AAD1XDA3</accession>
<dbReference type="Gene3D" id="3.90.1720.10">
    <property type="entry name" value="endopeptidase domain like (from Nostoc punctiforme)"/>
    <property type="match status" value="1"/>
</dbReference>
<dbReference type="InterPro" id="IPR001849">
    <property type="entry name" value="PH_domain"/>
</dbReference>
<dbReference type="CDD" id="cd00821">
    <property type="entry name" value="PH"/>
    <property type="match status" value="1"/>
</dbReference>
<evidence type="ECO:0000259" key="2">
    <source>
        <dbReference type="PROSITE" id="PS50003"/>
    </source>
</evidence>
<evidence type="ECO:0000313" key="3">
    <source>
        <dbReference type="EMBL" id="CAI2366371.1"/>
    </source>
</evidence>
<dbReference type="PANTHER" id="PTHR47112:SF1">
    <property type="entry name" value="PX DOMAIN-CONTAINING PROTEIN"/>
    <property type="match status" value="1"/>
</dbReference>
<dbReference type="PANTHER" id="PTHR47112">
    <property type="entry name" value="PX DOMAIN-CONTAINING PROTEIN"/>
    <property type="match status" value="1"/>
</dbReference>
<dbReference type="AlphaFoldDB" id="A0AAD1XDA3"/>
<organism evidence="3 4">
    <name type="scientific">Euplotes crassus</name>
    <dbReference type="NCBI Taxonomy" id="5936"/>
    <lineage>
        <taxon>Eukaryota</taxon>
        <taxon>Sar</taxon>
        <taxon>Alveolata</taxon>
        <taxon>Ciliophora</taxon>
        <taxon>Intramacronucleata</taxon>
        <taxon>Spirotrichea</taxon>
        <taxon>Hypotrichia</taxon>
        <taxon>Euplotida</taxon>
        <taxon>Euplotidae</taxon>
        <taxon>Moneuplotes</taxon>
    </lineage>
</organism>